<proteinExistence type="predicted"/>
<dbReference type="AlphaFoldDB" id="A0A6B3L152"/>
<evidence type="ECO:0000313" key="2">
    <source>
        <dbReference type="Proteomes" id="UP000475117"/>
    </source>
</evidence>
<protein>
    <submittedName>
        <fullName evidence="1">Uncharacterized protein</fullName>
    </submittedName>
</protein>
<reference evidence="1 2" key="1">
    <citation type="submission" date="2020-12" db="EMBL/GenBank/DDBJ databases">
        <title>Sulforoseuscoccus oceanibium gen. nov., sp. nov., a representative of the phylum Verrucomicrobia with special cytoplasmic membrane, and proposal of Sulforoseuscoccusaceae fam. nov.</title>
        <authorList>
            <person name="Xi F."/>
        </authorList>
    </citation>
    <scope>NUCLEOTIDE SEQUENCE [LARGE SCALE GENOMIC DNA]</scope>
    <source>
        <strain evidence="1 2">T37</strain>
    </source>
</reference>
<dbReference type="EMBL" id="CP066776">
    <property type="protein sequence ID" value="QQL43723.1"/>
    <property type="molecule type" value="Genomic_DNA"/>
</dbReference>
<accession>A0A6B3L152</accession>
<sequence>MHRHHPSKALVSRIKDHALLWTLIVLQLATLTIRHTIPSTLSWWAALAPLTIGLTALLCILSARSPLDGEHVIKRPSSLIALLSSAQVWLLVTRYLLTNWTPGIAQCPWWMAWSPSLILLMVFAIRAIGSKSKSR</sequence>
<dbReference type="Proteomes" id="UP000475117">
    <property type="component" value="Chromosome"/>
</dbReference>
<gene>
    <name evidence="1" type="ORF">G3M56_007365</name>
</gene>
<dbReference type="RefSeq" id="WP_164361615.1">
    <property type="nucleotide sequence ID" value="NZ_CP066776.1"/>
</dbReference>
<dbReference type="KEGG" id="soa:G3M56_007365"/>
<organism evidence="1 2">
    <name type="scientific">Sulfuriroseicoccus oceanibius</name>
    <dbReference type="NCBI Taxonomy" id="2707525"/>
    <lineage>
        <taxon>Bacteria</taxon>
        <taxon>Pseudomonadati</taxon>
        <taxon>Verrucomicrobiota</taxon>
        <taxon>Verrucomicrobiia</taxon>
        <taxon>Verrucomicrobiales</taxon>
        <taxon>Verrucomicrobiaceae</taxon>
        <taxon>Sulfuriroseicoccus</taxon>
    </lineage>
</organism>
<keyword evidence="2" id="KW-1185">Reference proteome</keyword>
<name>A0A6B3L152_9BACT</name>
<evidence type="ECO:0000313" key="1">
    <source>
        <dbReference type="EMBL" id="QQL43723.1"/>
    </source>
</evidence>